<dbReference type="AlphaFoldDB" id="A0A819UUJ5"/>
<evidence type="ECO:0000259" key="3">
    <source>
        <dbReference type="Pfam" id="PF05028"/>
    </source>
</evidence>
<name>A0A819UUJ5_9BILA</name>
<dbReference type="EMBL" id="CAJOAZ010005456">
    <property type="protein sequence ID" value="CAF4100753.1"/>
    <property type="molecule type" value="Genomic_DNA"/>
</dbReference>
<feature type="domain" description="PARG catalytic Macro" evidence="3">
    <location>
        <begin position="197"/>
        <end position="377"/>
    </location>
</feature>
<organism evidence="4 5">
    <name type="scientific">Adineta steineri</name>
    <dbReference type="NCBI Taxonomy" id="433720"/>
    <lineage>
        <taxon>Eukaryota</taxon>
        <taxon>Metazoa</taxon>
        <taxon>Spiralia</taxon>
        <taxon>Gnathifera</taxon>
        <taxon>Rotifera</taxon>
        <taxon>Eurotatoria</taxon>
        <taxon>Bdelloidea</taxon>
        <taxon>Adinetida</taxon>
        <taxon>Adinetidae</taxon>
        <taxon>Adineta</taxon>
    </lineage>
</organism>
<accession>A0A819UUJ5</accession>
<feature type="active site" evidence="1">
    <location>
        <position position="207"/>
    </location>
</feature>
<evidence type="ECO:0000313" key="5">
    <source>
        <dbReference type="Proteomes" id="UP000663844"/>
    </source>
</evidence>
<proteinExistence type="predicted"/>
<feature type="binding site" evidence="2">
    <location>
        <position position="224"/>
    </location>
    <ligand>
        <name>substrate</name>
    </ligand>
</feature>
<evidence type="ECO:0000256" key="1">
    <source>
        <dbReference type="PIRSR" id="PIRSR607724-1"/>
    </source>
</evidence>
<protein>
    <recommendedName>
        <fullName evidence="3">PARG catalytic Macro domain-containing protein</fullName>
    </recommendedName>
</protein>
<reference evidence="4" key="1">
    <citation type="submission" date="2021-02" db="EMBL/GenBank/DDBJ databases">
        <authorList>
            <person name="Nowell W R."/>
        </authorList>
    </citation>
    <scope>NUCLEOTIDE SEQUENCE</scope>
</reference>
<dbReference type="GO" id="GO:1990966">
    <property type="term" value="P:ATP generation from poly-ADP-D-ribose"/>
    <property type="evidence" value="ECO:0007669"/>
    <property type="project" value="TreeGrafter"/>
</dbReference>
<evidence type="ECO:0000313" key="4">
    <source>
        <dbReference type="EMBL" id="CAF4100753.1"/>
    </source>
</evidence>
<comment type="caution">
    <text evidence="4">The sequence shown here is derived from an EMBL/GenBank/DDBJ whole genome shotgun (WGS) entry which is preliminary data.</text>
</comment>
<dbReference type="PANTHER" id="PTHR12837">
    <property type="entry name" value="POLY ADP-RIBOSE GLYCOHYDROLASE"/>
    <property type="match status" value="1"/>
</dbReference>
<dbReference type="Pfam" id="PF05028">
    <property type="entry name" value="PARG_cat_C"/>
    <property type="match status" value="1"/>
</dbReference>
<feature type="active site" evidence="1">
    <location>
        <position position="225"/>
    </location>
</feature>
<dbReference type="GO" id="GO:0005737">
    <property type="term" value="C:cytoplasm"/>
    <property type="evidence" value="ECO:0007669"/>
    <property type="project" value="TreeGrafter"/>
</dbReference>
<dbReference type="GO" id="GO:0009225">
    <property type="term" value="P:nucleotide-sugar metabolic process"/>
    <property type="evidence" value="ECO:0007669"/>
    <property type="project" value="TreeGrafter"/>
</dbReference>
<feature type="active site" evidence="1">
    <location>
        <position position="226"/>
    </location>
</feature>
<feature type="binding site" evidence="2">
    <location>
        <position position="210"/>
    </location>
    <ligand>
        <name>substrate</name>
    </ligand>
</feature>
<sequence>MQDVRDVNHTFMIKPFQYDSSNPDCEPEPVHGIDTYRDVWQDDYVRIPCSAGNITSDGTSKWCVIQIALMKLKEKCEANTGTVNNIKIYSIDERNQFMTVILPKMITLAVNVDKICSQPPPLLHIYSNRSVTMSQRQAASLLTCAFFCLYPPRSNENMSNTHQTYQNLNFNKLFESGSPWKIEKLKCILHYFRRITADNMHGFLQVDFANMYIGGGVMDEGCVQEEIRFTISTEMLVSLLVCEKMQSNECIFLIGCEQFSTYTGYANTFKANSNYIDKTPQDSWGRKLCHVVAMDAIYYENPFTQYTVENMARELINAYTCFRIPNSMQHLRFGIATGNWGCGAFNEDREVKAIIQLIAASEANRPLIYATFRNQTLVESFWTVYSYLIDQQATVRHLCLYLQQCSPQ</sequence>
<dbReference type="GO" id="GO:0005634">
    <property type="term" value="C:nucleus"/>
    <property type="evidence" value="ECO:0007669"/>
    <property type="project" value="TreeGrafter"/>
</dbReference>
<dbReference type="GO" id="GO:0004649">
    <property type="term" value="F:poly(ADP-ribose) glycohydrolase activity"/>
    <property type="evidence" value="ECO:0007669"/>
    <property type="project" value="UniProtKB-EC"/>
</dbReference>
<feature type="binding site" evidence="2">
    <location>
        <position position="265"/>
    </location>
    <ligand>
        <name>substrate</name>
    </ligand>
</feature>
<dbReference type="InterPro" id="IPR007724">
    <property type="entry name" value="Poly_GlycHdrlase"/>
</dbReference>
<evidence type="ECO:0000256" key="2">
    <source>
        <dbReference type="PIRSR" id="PIRSR607724-2"/>
    </source>
</evidence>
<dbReference type="Proteomes" id="UP000663844">
    <property type="component" value="Unassembled WGS sequence"/>
</dbReference>
<gene>
    <name evidence="4" type="ORF">OXD698_LOCUS35403</name>
</gene>
<dbReference type="PANTHER" id="PTHR12837:SF15">
    <property type="entry name" value="POLY(ADP-RIBOSE) GLYCOHYDROLASE"/>
    <property type="match status" value="1"/>
</dbReference>
<dbReference type="InterPro" id="IPR046372">
    <property type="entry name" value="PARG_cat_C"/>
</dbReference>
<dbReference type="GO" id="GO:0006282">
    <property type="term" value="P:regulation of DNA repair"/>
    <property type="evidence" value="ECO:0007669"/>
    <property type="project" value="InterPro"/>
</dbReference>
<dbReference type="GO" id="GO:0005975">
    <property type="term" value="P:carbohydrate metabolic process"/>
    <property type="evidence" value="ECO:0007669"/>
    <property type="project" value="InterPro"/>
</dbReference>